<name>A0A0X3Y0D3_FUSNC</name>
<dbReference type="InterPro" id="IPR031343">
    <property type="entry name" value="DUF5105"/>
</dbReference>
<organism evidence="3 4">
    <name type="scientific">Fusobacterium nucleatum subsp. nucleatum</name>
    <dbReference type="NCBI Taxonomy" id="76856"/>
    <lineage>
        <taxon>Bacteria</taxon>
        <taxon>Fusobacteriati</taxon>
        <taxon>Fusobacteriota</taxon>
        <taxon>Fusobacteriia</taxon>
        <taxon>Fusobacteriales</taxon>
        <taxon>Fusobacteriaceae</taxon>
        <taxon>Fusobacterium</taxon>
    </lineage>
</organism>
<dbReference type="PROSITE" id="PS51257">
    <property type="entry name" value="PROKAR_LIPOPROTEIN"/>
    <property type="match status" value="1"/>
</dbReference>
<dbReference type="Pfam" id="PF17118">
    <property type="entry name" value="DUF5105"/>
    <property type="match status" value="1"/>
</dbReference>
<evidence type="ECO:0000313" key="3">
    <source>
        <dbReference type="EMBL" id="KUL98483.1"/>
    </source>
</evidence>
<feature type="signal peptide" evidence="1">
    <location>
        <begin position="1"/>
        <end position="21"/>
    </location>
</feature>
<comment type="caution">
    <text evidence="3">The sequence shown here is derived from an EMBL/GenBank/DDBJ whole genome shotgun (WGS) entry which is preliminary data.</text>
</comment>
<keyword evidence="1" id="KW-0732">Signal</keyword>
<dbReference type="AlphaFoldDB" id="A0A0X3Y0D3"/>
<evidence type="ECO:0000259" key="2">
    <source>
        <dbReference type="Pfam" id="PF17118"/>
    </source>
</evidence>
<dbReference type="OrthoDB" id="87740at2"/>
<dbReference type="Proteomes" id="UP000054800">
    <property type="component" value="Unassembled WGS sequence"/>
</dbReference>
<evidence type="ECO:0000313" key="4">
    <source>
        <dbReference type="Proteomes" id="UP000054800"/>
    </source>
</evidence>
<proteinExistence type="predicted"/>
<accession>A0A0X3Y0D3</accession>
<sequence length="169" mass="19464">MKKVFCYIILTCMFLMLVACRKPSSQKTFENFFKEFQNDLIKREEGSVEPFKTILKISEKTTYKINKVEENGDNAQLDVTMKAVNLGKYTDELYAHLEATASAELTEEEINQKAVDYFTELLKNEKKLEFIETNIQVQMKKISGKWNILNTDDIYTAIAGNPVTVEIVP</sequence>
<protein>
    <recommendedName>
        <fullName evidence="2">DUF5105 domain-containing protein</fullName>
    </recommendedName>
</protein>
<dbReference type="RefSeq" id="WP_059222519.1">
    <property type="nucleotide sequence ID" value="NZ_LMVH01000001.1"/>
</dbReference>
<gene>
    <name evidence="3" type="ORF">RO03_02830</name>
</gene>
<evidence type="ECO:0000256" key="1">
    <source>
        <dbReference type="SAM" id="SignalP"/>
    </source>
</evidence>
<feature type="chain" id="PRO_5007058523" description="DUF5105 domain-containing protein" evidence="1">
    <location>
        <begin position="22"/>
        <end position="169"/>
    </location>
</feature>
<dbReference type="EMBL" id="LMVH01000001">
    <property type="protein sequence ID" value="KUL98483.1"/>
    <property type="molecule type" value="Genomic_DNA"/>
</dbReference>
<reference evidence="3 4" key="1">
    <citation type="submission" date="2015-10" db="EMBL/GenBank/DDBJ databases">
        <authorList>
            <person name="Gilbert D.G."/>
        </authorList>
    </citation>
    <scope>NUCLEOTIDE SEQUENCE [LARGE SCALE GENOMIC DNA]</scope>
    <source>
        <strain evidence="3 4">ChDC F311</strain>
    </source>
</reference>
<feature type="domain" description="DUF5105" evidence="2">
    <location>
        <begin position="27"/>
        <end position="155"/>
    </location>
</feature>